<feature type="region of interest" description="Disordered" evidence="1">
    <location>
        <begin position="400"/>
        <end position="426"/>
    </location>
</feature>
<proteinExistence type="predicted"/>
<dbReference type="OMA" id="NSTSFWN"/>
<dbReference type="PROSITE" id="PS51767">
    <property type="entry name" value="PEPTIDASE_A1"/>
    <property type="match status" value="1"/>
</dbReference>
<dbReference type="AlphaFoldDB" id="A0A1W2TAV4"/>
<feature type="compositionally biased region" description="Polar residues" evidence="1">
    <location>
        <begin position="400"/>
        <end position="414"/>
    </location>
</feature>
<evidence type="ECO:0000313" key="4">
    <source>
        <dbReference type="EMBL" id="GAP84760.1"/>
    </source>
</evidence>
<dbReference type="STRING" id="77044.A0A1W2TAV4"/>
<dbReference type="InterPro" id="IPR021109">
    <property type="entry name" value="Peptidase_aspartic_dom_sf"/>
</dbReference>
<dbReference type="SUPFAM" id="SSF50630">
    <property type="entry name" value="Acid proteases"/>
    <property type="match status" value="1"/>
</dbReference>
<feature type="compositionally biased region" description="Basic and acidic residues" evidence="1">
    <location>
        <begin position="477"/>
        <end position="501"/>
    </location>
</feature>
<evidence type="ECO:0000259" key="3">
    <source>
        <dbReference type="PROSITE" id="PS51767"/>
    </source>
</evidence>
<keyword evidence="5" id="KW-1185">Reference proteome</keyword>
<dbReference type="EMBL" id="DF977453">
    <property type="protein sequence ID" value="GAP84760.1"/>
    <property type="molecule type" value="Genomic_DNA"/>
</dbReference>
<dbReference type="OrthoDB" id="5361565at2759"/>
<dbReference type="Gene3D" id="2.40.70.10">
    <property type="entry name" value="Acid Proteases"/>
    <property type="match status" value="1"/>
</dbReference>
<feature type="compositionally biased region" description="Polar residues" evidence="1">
    <location>
        <begin position="466"/>
        <end position="475"/>
    </location>
</feature>
<accession>A0A1W2TAV4</accession>
<keyword evidence="2" id="KW-1133">Transmembrane helix</keyword>
<feature type="region of interest" description="Disordered" evidence="1">
    <location>
        <begin position="464"/>
        <end position="518"/>
    </location>
</feature>
<gene>
    <name evidence="4" type="ORF">SAMD00023353_0800670</name>
</gene>
<name>A0A1W2TAV4_ROSNE</name>
<organism evidence="4">
    <name type="scientific">Rosellinia necatrix</name>
    <name type="common">White root-rot fungus</name>
    <dbReference type="NCBI Taxonomy" id="77044"/>
    <lineage>
        <taxon>Eukaryota</taxon>
        <taxon>Fungi</taxon>
        <taxon>Dikarya</taxon>
        <taxon>Ascomycota</taxon>
        <taxon>Pezizomycotina</taxon>
        <taxon>Sordariomycetes</taxon>
        <taxon>Xylariomycetidae</taxon>
        <taxon>Xylariales</taxon>
        <taxon>Xylariaceae</taxon>
        <taxon>Rosellinia</taxon>
    </lineage>
</organism>
<evidence type="ECO:0000256" key="1">
    <source>
        <dbReference type="SAM" id="MobiDB-lite"/>
    </source>
</evidence>
<evidence type="ECO:0000256" key="2">
    <source>
        <dbReference type="SAM" id="Phobius"/>
    </source>
</evidence>
<keyword evidence="2" id="KW-0472">Membrane</keyword>
<dbReference type="CDD" id="cd12087">
    <property type="entry name" value="TM_EGFR-like"/>
    <property type="match status" value="1"/>
</dbReference>
<feature type="compositionally biased region" description="Low complexity" evidence="1">
    <location>
        <begin position="415"/>
        <end position="426"/>
    </location>
</feature>
<sequence length="518" mass="55956">MSCKGTEPLAFPITDVQILPDNSESLTKGIPAGVGTPRQNIVFLPWPELNNTWIYDERPYCDASIIFNDVICQVRRGNLYSGANSSSFRKVEDIPSAGGAPVETQGKGAELGIDTLLTSSLAVQDGLDIGAVEVSGTFPFGVPRLSWDHGYTISHAMGLGSNSTLLNTLVRTGRISSRVWSIFWGRMWVGPEDAVDGSLVLGGYDERKVIGKNYTQPLDFSDATGCWTGMKVHISSVRLNFRTGEDVELLPPNSAVDSCVVPQRQLLFEGPHFIIDAFEDVTGMYSVGRSFGLHWSSYLFESNEDVDIFDGDMTISLSSGLNVRIPNNQYLVPYVTVDRSGTRVFNTSQREFLFNDVYDNPSTLGRYFLTGAYLMVNHDAGTFTMWAANPVREHTLVSVGSTDAGTNCDNSTQPGSSSDGSNTSASATLSAGRIAGVVIGAVAAFVIIGAGMYFFYARRRERSKVSDTTNPSNASPGEKDASGAPEQPHHHDVSYELHDGVVPELAGDEGPSGDVPKK</sequence>
<protein>
    <submittedName>
        <fullName evidence="4">Putative peptidase aspartic</fullName>
    </submittedName>
</protein>
<evidence type="ECO:0000313" key="5">
    <source>
        <dbReference type="Proteomes" id="UP000054516"/>
    </source>
</evidence>
<feature type="domain" description="Peptidase A1" evidence="3">
    <location>
        <begin position="28"/>
        <end position="386"/>
    </location>
</feature>
<dbReference type="InterPro" id="IPR033121">
    <property type="entry name" value="PEPTIDASE_A1"/>
</dbReference>
<dbReference type="Proteomes" id="UP000054516">
    <property type="component" value="Unassembled WGS sequence"/>
</dbReference>
<keyword evidence="2" id="KW-0812">Transmembrane</keyword>
<reference evidence="4" key="1">
    <citation type="submission" date="2016-03" db="EMBL/GenBank/DDBJ databases">
        <title>Draft genome sequence of Rosellinia necatrix.</title>
        <authorList>
            <person name="Kanematsu S."/>
        </authorList>
    </citation>
    <scope>NUCLEOTIDE SEQUENCE [LARGE SCALE GENOMIC DNA]</scope>
    <source>
        <strain evidence="4">W97</strain>
    </source>
</reference>
<feature type="transmembrane region" description="Helical" evidence="2">
    <location>
        <begin position="434"/>
        <end position="456"/>
    </location>
</feature>